<evidence type="ECO:0000256" key="5">
    <source>
        <dbReference type="ARBA" id="ARBA00022989"/>
    </source>
</evidence>
<feature type="transmembrane region" description="Helical" evidence="7">
    <location>
        <begin position="293"/>
        <end position="311"/>
    </location>
</feature>
<accession>A0AAW0MBC6</accession>
<proteinExistence type="predicted"/>
<dbReference type="PANTHER" id="PTHR43302:SF15">
    <property type="entry name" value="SILICON EFFLUX TRANSPORTER LSI2"/>
    <property type="match status" value="1"/>
</dbReference>
<name>A0AAW0MBC6_QUESU</name>
<feature type="transmembrane region" description="Helical" evidence="7">
    <location>
        <begin position="418"/>
        <end position="441"/>
    </location>
</feature>
<keyword evidence="2" id="KW-0813">Transport</keyword>
<dbReference type="GO" id="GO:0005886">
    <property type="term" value="C:plasma membrane"/>
    <property type="evidence" value="ECO:0007669"/>
    <property type="project" value="UniProtKB-SubCell"/>
</dbReference>
<evidence type="ECO:0000313" key="10">
    <source>
        <dbReference type="Proteomes" id="UP000237347"/>
    </source>
</evidence>
<evidence type="ECO:0000256" key="1">
    <source>
        <dbReference type="ARBA" id="ARBA00004651"/>
    </source>
</evidence>
<gene>
    <name evidence="9" type="primary">LSI2_5</name>
    <name evidence="9" type="ORF">CFP56_029274</name>
</gene>
<evidence type="ECO:0000259" key="8">
    <source>
        <dbReference type="Pfam" id="PF03600"/>
    </source>
</evidence>
<dbReference type="Proteomes" id="UP000237347">
    <property type="component" value="Unassembled WGS sequence"/>
</dbReference>
<feature type="transmembrane region" description="Helical" evidence="7">
    <location>
        <begin position="345"/>
        <end position="365"/>
    </location>
</feature>
<dbReference type="InterPro" id="IPR004680">
    <property type="entry name" value="Cit_transptr-like_dom"/>
</dbReference>
<keyword evidence="3" id="KW-1003">Cell membrane</keyword>
<comment type="subcellular location">
    <subcellularLocation>
        <location evidence="1">Cell membrane</location>
        <topology evidence="1">Multi-pass membrane protein</topology>
    </subcellularLocation>
</comment>
<dbReference type="Pfam" id="PF03600">
    <property type="entry name" value="CitMHS"/>
    <property type="match status" value="1"/>
</dbReference>
<organism evidence="9 10">
    <name type="scientific">Quercus suber</name>
    <name type="common">Cork oak</name>
    <dbReference type="NCBI Taxonomy" id="58331"/>
    <lineage>
        <taxon>Eukaryota</taxon>
        <taxon>Viridiplantae</taxon>
        <taxon>Streptophyta</taxon>
        <taxon>Embryophyta</taxon>
        <taxon>Tracheophyta</taxon>
        <taxon>Spermatophyta</taxon>
        <taxon>Magnoliopsida</taxon>
        <taxon>eudicotyledons</taxon>
        <taxon>Gunneridae</taxon>
        <taxon>Pentapetalae</taxon>
        <taxon>rosids</taxon>
        <taxon>fabids</taxon>
        <taxon>Fagales</taxon>
        <taxon>Fagaceae</taxon>
        <taxon>Quercus</taxon>
    </lineage>
</organism>
<feature type="transmembrane region" description="Helical" evidence="7">
    <location>
        <begin position="181"/>
        <end position="204"/>
    </location>
</feature>
<comment type="caution">
    <text evidence="9">The sequence shown here is derived from an EMBL/GenBank/DDBJ whole genome shotgun (WGS) entry which is preliminary data.</text>
</comment>
<evidence type="ECO:0000256" key="2">
    <source>
        <dbReference type="ARBA" id="ARBA00022448"/>
    </source>
</evidence>
<evidence type="ECO:0000256" key="4">
    <source>
        <dbReference type="ARBA" id="ARBA00022692"/>
    </source>
</evidence>
<evidence type="ECO:0000256" key="3">
    <source>
        <dbReference type="ARBA" id="ARBA00022475"/>
    </source>
</evidence>
<feature type="transmembrane region" description="Helical" evidence="7">
    <location>
        <begin position="60"/>
        <end position="79"/>
    </location>
</feature>
<evidence type="ECO:0000256" key="7">
    <source>
        <dbReference type="SAM" id="Phobius"/>
    </source>
</evidence>
<keyword evidence="6 7" id="KW-0472">Membrane</keyword>
<dbReference type="EMBL" id="PKMF04000004">
    <property type="protein sequence ID" value="KAK7860930.1"/>
    <property type="molecule type" value="Genomic_DNA"/>
</dbReference>
<sequence length="499" mass="53851">MAMAILVKVILGSIGFAIFWILAVFPAVPFLPIGRTAGSLLGAMLMVLFQVISADEAYDSIDLSIIGLLFGTMVVSVYLEKADAFKYLGRLLSWNCLGAKDLLCRICVISAISTALFTNDASCMVLTEFVLKVARQHNLPPLPFLLALASSANIGSSATPIGNPQNLFIAFQSNISFLDFFMGMLPAALVGVLVNSIIIICMYWSLLSGCKEEGDTAAEVVAEDEVRSHRFSPDTISHLSNGNTNGSLSATVDSSYFVTLRSLVRSSESERPIIQNGASEFIRSSNASLRWRMIFWKFCVYLITLGMLISLLMGENMSWTVIAAALALIVLDFKDAQPCLEKVSYSLLIFFCGMALTELEFPVLYARINRVSGIAVLALVILVLSNLVSNLPTVLLLGARVAAAAGAISLSYEHKAGLMLSWVSTVAGNLSLLGSAANLIVCEQARRAPLHLTYNLSFWKHLKFGVPSTLIVTAIGLTLIHSSSSTYVPAKTLICADNF</sequence>
<reference evidence="9 10" key="1">
    <citation type="journal article" date="2018" name="Sci. Data">
        <title>The draft genome sequence of cork oak.</title>
        <authorList>
            <person name="Ramos A.M."/>
            <person name="Usie A."/>
            <person name="Barbosa P."/>
            <person name="Barros P.M."/>
            <person name="Capote T."/>
            <person name="Chaves I."/>
            <person name="Simoes F."/>
            <person name="Abreu I."/>
            <person name="Carrasquinho I."/>
            <person name="Faro C."/>
            <person name="Guimaraes J.B."/>
            <person name="Mendonca D."/>
            <person name="Nobrega F."/>
            <person name="Rodrigues L."/>
            <person name="Saibo N.J.M."/>
            <person name="Varela M.C."/>
            <person name="Egas C."/>
            <person name="Matos J."/>
            <person name="Miguel C.M."/>
            <person name="Oliveira M.M."/>
            <person name="Ricardo C.P."/>
            <person name="Goncalves S."/>
        </authorList>
    </citation>
    <scope>NUCLEOTIDE SEQUENCE [LARGE SCALE GENOMIC DNA]</scope>
    <source>
        <strain evidence="10">cv. HL8</strain>
    </source>
</reference>
<feature type="domain" description="Citrate transporter-like" evidence="8">
    <location>
        <begin position="21"/>
        <end position="427"/>
    </location>
</feature>
<feature type="transmembrane region" description="Helical" evidence="7">
    <location>
        <begin position="6"/>
        <end position="25"/>
    </location>
</feature>
<dbReference type="PANTHER" id="PTHR43302">
    <property type="entry name" value="TRANSPORTER ARSB-RELATED"/>
    <property type="match status" value="1"/>
</dbReference>
<feature type="transmembrane region" description="Helical" evidence="7">
    <location>
        <begin position="371"/>
        <end position="388"/>
    </location>
</feature>
<feature type="transmembrane region" description="Helical" evidence="7">
    <location>
        <begin position="37"/>
        <end position="54"/>
    </location>
</feature>
<keyword evidence="5 7" id="KW-1133">Transmembrane helix</keyword>
<dbReference type="GO" id="GO:0055085">
    <property type="term" value="P:transmembrane transport"/>
    <property type="evidence" value="ECO:0007669"/>
    <property type="project" value="InterPro"/>
</dbReference>
<dbReference type="CDD" id="cd01117">
    <property type="entry name" value="YbiR_permease"/>
    <property type="match status" value="1"/>
</dbReference>
<dbReference type="AlphaFoldDB" id="A0AAW0MBC6"/>
<keyword evidence="10" id="KW-1185">Reference proteome</keyword>
<evidence type="ECO:0000313" key="9">
    <source>
        <dbReference type="EMBL" id="KAK7860930.1"/>
    </source>
</evidence>
<protein>
    <submittedName>
        <fullName evidence="9">Silicon efflux transporter lsi2</fullName>
    </submittedName>
</protein>
<feature type="transmembrane region" description="Helical" evidence="7">
    <location>
        <begin position="462"/>
        <end position="480"/>
    </location>
</feature>
<evidence type="ECO:0000256" key="6">
    <source>
        <dbReference type="ARBA" id="ARBA00023136"/>
    </source>
</evidence>
<keyword evidence="4 7" id="KW-0812">Transmembrane</keyword>